<dbReference type="STRING" id="69.GLE_2325"/>
<reference evidence="2 3" key="1">
    <citation type="submission" date="2015-11" db="EMBL/GenBank/DDBJ databases">
        <title>Genome sequences of Lysobacter enzymogenes strain C3 and Lysobacter antibioticus ATCC 29479.</title>
        <authorList>
            <person name="Kobayashi D.Y."/>
        </authorList>
    </citation>
    <scope>NUCLEOTIDE SEQUENCE [LARGE SCALE GENOMIC DNA]</scope>
    <source>
        <strain evidence="2 3">C3</strain>
    </source>
</reference>
<sequence length="38" mass="4123">MAGLRLHAALQPDQHAQQSMFPQRHLEQSDSPLGAPGT</sequence>
<dbReference type="Proteomes" id="UP000061569">
    <property type="component" value="Chromosome"/>
</dbReference>
<evidence type="ECO:0000256" key="1">
    <source>
        <dbReference type="SAM" id="MobiDB-lite"/>
    </source>
</evidence>
<dbReference type="AlphaFoldDB" id="A0A0S2DGL7"/>
<feature type="region of interest" description="Disordered" evidence="1">
    <location>
        <begin position="1"/>
        <end position="38"/>
    </location>
</feature>
<evidence type="ECO:0000313" key="3">
    <source>
        <dbReference type="Proteomes" id="UP000061569"/>
    </source>
</evidence>
<dbReference type="EMBL" id="CP013140">
    <property type="protein sequence ID" value="ALN57674.1"/>
    <property type="molecule type" value="Genomic_DNA"/>
</dbReference>
<organism evidence="2 3">
    <name type="scientific">Lysobacter enzymogenes</name>
    <dbReference type="NCBI Taxonomy" id="69"/>
    <lineage>
        <taxon>Bacteria</taxon>
        <taxon>Pseudomonadati</taxon>
        <taxon>Pseudomonadota</taxon>
        <taxon>Gammaproteobacteria</taxon>
        <taxon>Lysobacterales</taxon>
        <taxon>Lysobacteraceae</taxon>
        <taxon>Lysobacter</taxon>
    </lineage>
</organism>
<name>A0A0S2DGL7_LYSEN</name>
<accession>A0A0S2DGL7</accession>
<gene>
    <name evidence="2" type="ORF">GLE_2325</name>
</gene>
<protein>
    <submittedName>
        <fullName evidence="2">Uncharacterized protein</fullName>
    </submittedName>
</protein>
<evidence type="ECO:0000313" key="2">
    <source>
        <dbReference type="EMBL" id="ALN57674.1"/>
    </source>
</evidence>
<proteinExistence type="predicted"/>
<dbReference type="KEGG" id="lez:GLE_2325"/>